<comment type="subcellular location">
    <subcellularLocation>
        <location evidence="1">Mitochondrion</location>
    </subcellularLocation>
</comment>
<dbReference type="EnsemblMetazoa" id="CapteT26568">
    <property type="protein sequence ID" value="CapteP26568"/>
    <property type="gene ID" value="CapteG26568"/>
</dbReference>
<dbReference type="InterPro" id="IPR007356">
    <property type="entry name" value="tRNA_m1G_MeTrfase_euk"/>
</dbReference>
<dbReference type="AlphaFoldDB" id="X2B243"/>
<dbReference type="Proteomes" id="UP000014760">
    <property type="component" value="Unassembled WGS sequence"/>
</dbReference>
<evidence type="ECO:0000256" key="8">
    <source>
        <dbReference type="ARBA" id="ARBA00023128"/>
    </source>
</evidence>
<reference evidence="12" key="1">
    <citation type="submission" date="2012-12" db="EMBL/GenBank/DDBJ databases">
        <authorList>
            <person name="Hellsten U."/>
            <person name="Grimwood J."/>
            <person name="Chapman J.A."/>
            <person name="Shapiro H."/>
            <person name="Aerts A."/>
            <person name="Otillar R.P."/>
            <person name="Terry A.Y."/>
            <person name="Boore J.L."/>
            <person name="Simakov O."/>
            <person name="Marletaz F."/>
            <person name="Cho S.-J."/>
            <person name="Edsinger-Gonzales E."/>
            <person name="Havlak P."/>
            <person name="Kuo D.-H."/>
            <person name="Larsson T."/>
            <person name="Lv J."/>
            <person name="Arendt D."/>
            <person name="Savage R."/>
            <person name="Osoegawa K."/>
            <person name="de Jong P."/>
            <person name="Lindberg D.R."/>
            <person name="Seaver E.C."/>
            <person name="Weisblat D.A."/>
            <person name="Putnam N.H."/>
            <person name="Grigoriev I.V."/>
            <person name="Rokhsar D.S."/>
        </authorList>
    </citation>
    <scope>NUCLEOTIDE SEQUENCE</scope>
    <source>
        <strain evidence="12">I ESC-2004</strain>
    </source>
</reference>
<evidence type="ECO:0000259" key="10">
    <source>
        <dbReference type="PROSITE" id="PS51675"/>
    </source>
</evidence>
<dbReference type="InterPro" id="IPR028564">
    <property type="entry name" value="MT_TRM10-typ"/>
</dbReference>
<dbReference type="GO" id="GO:0097745">
    <property type="term" value="P:mitochondrial tRNA 5'-end processing"/>
    <property type="evidence" value="ECO:0007669"/>
    <property type="project" value="TreeGrafter"/>
</dbReference>
<dbReference type="PANTHER" id="PTHR13563:SF5">
    <property type="entry name" value="TRNA METHYLTRANSFERASE 10 HOMOLOG C"/>
    <property type="match status" value="1"/>
</dbReference>
<dbReference type="OMA" id="SYKKCLN"/>
<keyword evidence="4" id="KW-0949">S-adenosyl-L-methionine</keyword>
<dbReference type="GO" id="GO:0070131">
    <property type="term" value="P:positive regulation of mitochondrial translation"/>
    <property type="evidence" value="ECO:0007669"/>
    <property type="project" value="TreeGrafter"/>
</dbReference>
<dbReference type="GO" id="GO:0032259">
    <property type="term" value="P:methylation"/>
    <property type="evidence" value="ECO:0007669"/>
    <property type="project" value="UniProtKB-KW"/>
</dbReference>
<evidence type="ECO:0000256" key="4">
    <source>
        <dbReference type="ARBA" id="ARBA00022691"/>
    </source>
</evidence>
<sequence>IVFDCGFEDTMGMQELRSLTRQLLKAHYYNRELDDPFFFSFCNIEPDSNIWALLQKFHSNQTGQTFDGYSQLPYHFSPRNFTDIFPREDLVMLSPDAKQSMYEVRSDKVYIIGAITDKASSKPLTMSKAKRLGIPCMKLPLHLLKWKGPRKDLGLDVVLQILQMVNEGSAWEDALNHCLPQR</sequence>
<keyword evidence="3" id="KW-0808">Transferase</keyword>
<keyword evidence="12" id="KW-1185">Reference proteome</keyword>
<dbReference type="GO" id="GO:0000049">
    <property type="term" value="F:tRNA binding"/>
    <property type="evidence" value="ECO:0007669"/>
    <property type="project" value="TreeGrafter"/>
</dbReference>
<dbReference type="PROSITE" id="PS51675">
    <property type="entry name" value="SAM_MT_TRM10"/>
    <property type="match status" value="1"/>
</dbReference>
<evidence type="ECO:0000313" key="12">
    <source>
        <dbReference type="Proteomes" id="UP000014760"/>
    </source>
</evidence>
<accession>X2B243</accession>
<dbReference type="GO" id="GO:0008168">
    <property type="term" value="F:methyltransferase activity"/>
    <property type="evidence" value="ECO:0007669"/>
    <property type="project" value="UniProtKB-KW"/>
</dbReference>
<dbReference type="GO" id="GO:0005739">
    <property type="term" value="C:mitochondrion"/>
    <property type="evidence" value="ECO:0007669"/>
    <property type="project" value="UniProtKB-SubCell"/>
</dbReference>
<dbReference type="PANTHER" id="PTHR13563">
    <property type="entry name" value="TRNA (GUANINE-9-) METHYLTRANSFERASE"/>
    <property type="match status" value="1"/>
</dbReference>
<feature type="domain" description="SAM-dependent MTase TRM10-type" evidence="10">
    <location>
        <begin position="1"/>
        <end position="182"/>
    </location>
</feature>
<reference evidence="11" key="3">
    <citation type="submission" date="2015-06" db="UniProtKB">
        <authorList>
            <consortium name="EnsemblMetazoa"/>
        </authorList>
    </citation>
    <scope>IDENTIFICATION</scope>
</reference>
<evidence type="ECO:0000256" key="2">
    <source>
        <dbReference type="ARBA" id="ARBA00022603"/>
    </source>
</evidence>
<keyword evidence="2" id="KW-0489">Methyltransferase</keyword>
<dbReference type="Gene3D" id="3.40.1280.30">
    <property type="match status" value="1"/>
</dbReference>
<evidence type="ECO:0000256" key="7">
    <source>
        <dbReference type="ARBA" id="ARBA00023054"/>
    </source>
</evidence>
<keyword evidence="8" id="KW-0496">Mitochondrion</keyword>
<reference evidence="12" key="2">
    <citation type="journal article" date="2013" name="Nature">
        <title>Insights into bilaterian evolution from three spiralian genomes.</title>
        <authorList>
            <person name="Simakov O."/>
            <person name="Marletaz F."/>
            <person name="Cho S.J."/>
            <person name="Edsinger-Gonzales E."/>
            <person name="Havlak P."/>
            <person name="Hellsten U."/>
            <person name="Kuo D.H."/>
            <person name="Larsson T."/>
            <person name="Lv J."/>
            <person name="Arendt D."/>
            <person name="Savage R."/>
            <person name="Osoegawa K."/>
            <person name="de Jong P."/>
            <person name="Grimwood J."/>
            <person name="Chapman J.A."/>
            <person name="Shapiro H."/>
            <person name="Aerts A."/>
            <person name="Otillar R.P."/>
            <person name="Terry A.Y."/>
            <person name="Boore J.L."/>
            <person name="Grigoriev I.V."/>
            <person name="Lindberg D.R."/>
            <person name="Seaver E.C."/>
            <person name="Weisblat D.A."/>
            <person name="Putnam N.H."/>
            <person name="Rokhsar D.S."/>
        </authorList>
    </citation>
    <scope>NUCLEOTIDE SEQUENCE</scope>
    <source>
        <strain evidence="12">I ESC-2004</strain>
    </source>
</reference>
<dbReference type="GO" id="GO:0005654">
    <property type="term" value="C:nucleoplasm"/>
    <property type="evidence" value="ECO:0007669"/>
    <property type="project" value="TreeGrafter"/>
</dbReference>
<organism evidence="11 12">
    <name type="scientific">Capitella teleta</name>
    <name type="common">Polychaete worm</name>
    <dbReference type="NCBI Taxonomy" id="283909"/>
    <lineage>
        <taxon>Eukaryota</taxon>
        <taxon>Metazoa</taxon>
        <taxon>Spiralia</taxon>
        <taxon>Lophotrochozoa</taxon>
        <taxon>Annelida</taxon>
        <taxon>Polychaeta</taxon>
        <taxon>Sedentaria</taxon>
        <taxon>Scolecida</taxon>
        <taxon>Capitellidae</taxon>
        <taxon>Capitella</taxon>
    </lineage>
</organism>
<evidence type="ECO:0000313" key="11">
    <source>
        <dbReference type="EnsemblMetazoa" id="CapteP26568"/>
    </source>
</evidence>
<keyword evidence="5" id="KW-0819">tRNA processing</keyword>
<evidence type="ECO:0000256" key="1">
    <source>
        <dbReference type="ARBA" id="ARBA00004173"/>
    </source>
</evidence>
<name>X2B243_CAPTE</name>
<keyword evidence="6" id="KW-0809">Transit peptide</keyword>
<dbReference type="CDD" id="cd18102">
    <property type="entry name" value="Trm10_MRRP1"/>
    <property type="match status" value="1"/>
</dbReference>
<keyword evidence="7" id="KW-0175">Coiled coil</keyword>
<evidence type="ECO:0000256" key="9">
    <source>
        <dbReference type="ARBA" id="ARBA00029803"/>
    </source>
</evidence>
<dbReference type="InterPro" id="IPR025812">
    <property type="entry name" value="Trm10_C_MTase_dom"/>
</dbReference>
<evidence type="ECO:0000256" key="5">
    <source>
        <dbReference type="ARBA" id="ARBA00022694"/>
    </source>
</evidence>
<dbReference type="InterPro" id="IPR038459">
    <property type="entry name" value="MT_TRM10-typ_sf"/>
</dbReference>
<dbReference type="EMBL" id="AMQN01012456">
    <property type="status" value="NOT_ANNOTATED_CDS"/>
    <property type="molecule type" value="Genomic_DNA"/>
</dbReference>
<dbReference type="HOGENOM" id="CLU_034384_8_1_1"/>
<evidence type="ECO:0000256" key="6">
    <source>
        <dbReference type="ARBA" id="ARBA00022946"/>
    </source>
</evidence>
<proteinExistence type="predicted"/>
<evidence type="ECO:0000256" key="3">
    <source>
        <dbReference type="ARBA" id="ARBA00022679"/>
    </source>
</evidence>
<protein>
    <recommendedName>
        <fullName evidence="9">RNA (guanine-9-)-methyltransferase domain-containing protein 1</fullName>
    </recommendedName>
</protein>